<proteinExistence type="predicted"/>
<keyword evidence="4" id="KW-1185">Reference proteome</keyword>
<dbReference type="Proteomes" id="UP001501697">
    <property type="component" value="Unassembled WGS sequence"/>
</dbReference>
<keyword evidence="1" id="KW-0489">Methyltransferase</keyword>
<organism evidence="3 4">
    <name type="scientific">Microbacterium awajiense</name>
    <dbReference type="NCBI Taxonomy" id="415214"/>
    <lineage>
        <taxon>Bacteria</taxon>
        <taxon>Bacillati</taxon>
        <taxon>Actinomycetota</taxon>
        <taxon>Actinomycetes</taxon>
        <taxon>Micrococcales</taxon>
        <taxon>Microbacteriaceae</taxon>
        <taxon>Microbacterium</taxon>
    </lineage>
</organism>
<dbReference type="RefSeq" id="WP_344737253.1">
    <property type="nucleotide sequence ID" value="NZ_BAAAYU010000005.1"/>
</dbReference>
<evidence type="ECO:0008006" key="5">
    <source>
        <dbReference type="Google" id="ProtNLM"/>
    </source>
</evidence>
<dbReference type="PANTHER" id="PTHR40048">
    <property type="entry name" value="RHAMNOSYL O-METHYLTRANSFERASE"/>
    <property type="match status" value="1"/>
</dbReference>
<evidence type="ECO:0000256" key="2">
    <source>
        <dbReference type="ARBA" id="ARBA00022679"/>
    </source>
</evidence>
<name>A0ABP7AHC8_9MICO</name>
<keyword evidence="2" id="KW-0808">Transferase</keyword>
<dbReference type="InterPro" id="IPR029063">
    <property type="entry name" value="SAM-dependent_MTases_sf"/>
</dbReference>
<evidence type="ECO:0000313" key="3">
    <source>
        <dbReference type="EMBL" id="GAA3632158.1"/>
    </source>
</evidence>
<comment type="caution">
    <text evidence="3">The sequence shown here is derived from an EMBL/GenBank/DDBJ whole genome shotgun (WGS) entry which is preliminary data.</text>
</comment>
<dbReference type="SUPFAM" id="SSF53335">
    <property type="entry name" value="S-adenosyl-L-methionine-dependent methyltransferases"/>
    <property type="match status" value="1"/>
</dbReference>
<accession>A0ABP7AHC8</accession>
<reference evidence="4" key="1">
    <citation type="journal article" date="2019" name="Int. J. Syst. Evol. Microbiol.">
        <title>The Global Catalogue of Microorganisms (GCM) 10K type strain sequencing project: providing services to taxonomists for standard genome sequencing and annotation.</title>
        <authorList>
            <consortium name="The Broad Institute Genomics Platform"/>
            <consortium name="The Broad Institute Genome Sequencing Center for Infectious Disease"/>
            <person name="Wu L."/>
            <person name="Ma J."/>
        </authorList>
    </citation>
    <scope>NUCLEOTIDE SEQUENCE [LARGE SCALE GENOMIC DNA]</scope>
    <source>
        <strain evidence="4">JCM 16544</strain>
    </source>
</reference>
<gene>
    <name evidence="3" type="ORF">GCM10022200_13800</name>
</gene>
<dbReference type="Pfam" id="PF13578">
    <property type="entry name" value="Methyltransf_24"/>
    <property type="match status" value="1"/>
</dbReference>
<protein>
    <recommendedName>
        <fullName evidence="5">Methyltransferase domain-containing protein</fullName>
    </recommendedName>
</protein>
<dbReference type="PANTHER" id="PTHR40048:SF1">
    <property type="entry name" value="RHAMNOSYL O-METHYLTRANSFERASE"/>
    <property type="match status" value="1"/>
</dbReference>
<evidence type="ECO:0000313" key="4">
    <source>
        <dbReference type="Proteomes" id="UP001501697"/>
    </source>
</evidence>
<sequence length="276" mass="31219">MAAREWPFWMSPLSYWQPAHFPDTAWGGHAPFAFWLMDVLAPRSVVELGTHNGFSTFVFAEAAKRLGLDTTIDAVDSWEGDEHIGFYGDEVYRAVAEIAAADYPDTVRLRRGYFADVRPQVPDASTDLLHIDGRHFYEDVLEDVTMWRSSVRDGGVILFHDIAVTERGFGVWRVWDELSQQHPTFSFRHSYGLGVLAVGEVADPRLRALFDADDATADRIRADYERLGAAVTERVLLDAVPGQLAALVDSESWRLTRPLRVVWQSLKRSRGRGQPR</sequence>
<dbReference type="Gene3D" id="3.40.50.150">
    <property type="entry name" value="Vaccinia Virus protein VP39"/>
    <property type="match status" value="1"/>
</dbReference>
<dbReference type="EMBL" id="BAAAYU010000005">
    <property type="protein sequence ID" value="GAA3632158.1"/>
    <property type="molecule type" value="Genomic_DNA"/>
</dbReference>
<evidence type="ECO:0000256" key="1">
    <source>
        <dbReference type="ARBA" id="ARBA00022603"/>
    </source>
</evidence>